<dbReference type="AlphaFoldDB" id="A0A1I7N9V9"/>
<protein>
    <submittedName>
        <fullName evidence="1">Uncharacterized protein</fullName>
    </submittedName>
</protein>
<keyword evidence="2" id="KW-1185">Reference proteome</keyword>
<reference evidence="1 2" key="1">
    <citation type="submission" date="2016-10" db="EMBL/GenBank/DDBJ databases">
        <authorList>
            <person name="de Groot N.N."/>
        </authorList>
    </citation>
    <scope>NUCLEOTIDE SEQUENCE [LARGE SCALE GENOMIC DNA]</scope>
    <source>
        <strain evidence="1 2">IPL20</strain>
    </source>
</reference>
<dbReference type="STRING" id="429728.SAMN05216456_1349"/>
<accession>A0A1I7N9V9</accession>
<name>A0A1I7N9V9_9HYPH</name>
<evidence type="ECO:0000313" key="1">
    <source>
        <dbReference type="EMBL" id="SFV31464.1"/>
    </source>
</evidence>
<dbReference type="EMBL" id="FPCK01000001">
    <property type="protein sequence ID" value="SFV31464.1"/>
    <property type="molecule type" value="Genomic_DNA"/>
</dbReference>
<evidence type="ECO:0000313" key="2">
    <source>
        <dbReference type="Proteomes" id="UP000199074"/>
    </source>
</evidence>
<gene>
    <name evidence="1" type="ORF">SAMN05216456_1349</name>
</gene>
<sequence>MIELFAGIVQLQYGQAYVELDGAFDGNMENSFIGQSNGLCGAAASEILFLVTGLHTGPVGLTVNLFDAAPELDQEWEEVVEVSFRAPRGEITLMEWGADQGVRIAVPSGEYRARCYGVDMEEANALDTNITEVPVDRYRLDLWLAPSAPDRVIKQTSEVAAYWHDWAGTLASPER</sequence>
<proteinExistence type="predicted"/>
<organism evidence="1 2">
    <name type="scientific">Devosia crocina</name>
    <dbReference type="NCBI Taxonomy" id="429728"/>
    <lineage>
        <taxon>Bacteria</taxon>
        <taxon>Pseudomonadati</taxon>
        <taxon>Pseudomonadota</taxon>
        <taxon>Alphaproteobacteria</taxon>
        <taxon>Hyphomicrobiales</taxon>
        <taxon>Devosiaceae</taxon>
        <taxon>Devosia</taxon>
    </lineage>
</organism>
<dbReference type="Proteomes" id="UP000199074">
    <property type="component" value="Unassembled WGS sequence"/>
</dbReference>
<dbReference type="RefSeq" id="WP_092422561.1">
    <property type="nucleotide sequence ID" value="NZ_FPCK01000001.1"/>
</dbReference>
<dbReference type="OrthoDB" id="280156at2"/>